<protein>
    <submittedName>
        <fullName evidence="2">Prolyl oligopeptidase family protein</fullName>
    </submittedName>
</protein>
<name>A0A1G9M7F0_9SPHI</name>
<dbReference type="GO" id="GO:0005737">
    <property type="term" value="C:cytoplasm"/>
    <property type="evidence" value="ECO:0007669"/>
    <property type="project" value="TreeGrafter"/>
</dbReference>
<dbReference type="EMBL" id="FNHH01000001">
    <property type="protein sequence ID" value="SDL69887.1"/>
    <property type="molecule type" value="Genomic_DNA"/>
</dbReference>
<gene>
    <name evidence="2" type="ORF">SAMN05421813_101261</name>
</gene>
<dbReference type="SUPFAM" id="SSF53474">
    <property type="entry name" value="alpha/beta-Hydrolases"/>
    <property type="match status" value="1"/>
</dbReference>
<proteinExistence type="predicted"/>
<dbReference type="PANTHER" id="PTHR10628:SF26">
    <property type="entry name" value="SIALIDASE-RELATED"/>
    <property type="match status" value="1"/>
</dbReference>
<dbReference type="PANTHER" id="PTHR10628">
    <property type="entry name" value="SIALIDASE"/>
    <property type="match status" value="1"/>
</dbReference>
<keyword evidence="3" id="KW-1185">Reference proteome</keyword>
<evidence type="ECO:0000313" key="3">
    <source>
        <dbReference type="Proteomes" id="UP000199226"/>
    </source>
</evidence>
<dbReference type="Pfam" id="PF00326">
    <property type="entry name" value="Peptidase_S9"/>
    <property type="match status" value="1"/>
</dbReference>
<dbReference type="AlphaFoldDB" id="A0A1G9M7F0"/>
<dbReference type="GO" id="GO:0006689">
    <property type="term" value="P:ganglioside catabolic process"/>
    <property type="evidence" value="ECO:0007669"/>
    <property type="project" value="TreeGrafter"/>
</dbReference>
<dbReference type="InterPro" id="IPR029058">
    <property type="entry name" value="AB_hydrolase_fold"/>
</dbReference>
<evidence type="ECO:0000313" key="2">
    <source>
        <dbReference type="EMBL" id="SDL69887.1"/>
    </source>
</evidence>
<dbReference type="GO" id="GO:0008236">
    <property type="term" value="F:serine-type peptidase activity"/>
    <property type="evidence" value="ECO:0007669"/>
    <property type="project" value="InterPro"/>
</dbReference>
<dbReference type="GO" id="GO:0016020">
    <property type="term" value="C:membrane"/>
    <property type="evidence" value="ECO:0007669"/>
    <property type="project" value="TreeGrafter"/>
</dbReference>
<dbReference type="InterPro" id="IPR026856">
    <property type="entry name" value="Sialidase_fam"/>
</dbReference>
<reference evidence="3" key="1">
    <citation type="submission" date="2016-10" db="EMBL/GenBank/DDBJ databases">
        <authorList>
            <person name="Varghese N."/>
            <person name="Submissions S."/>
        </authorList>
    </citation>
    <scope>NUCLEOTIDE SEQUENCE [LARGE SCALE GENOMIC DNA]</scope>
    <source>
        <strain evidence="3">DSM 24536</strain>
    </source>
</reference>
<feature type="domain" description="Peptidase S9 prolyl oligopeptidase catalytic" evidence="1">
    <location>
        <begin position="204"/>
        <end position="288"/>
    </location>
</feature>
<dbReference type="GO" id="GO:0004308">
    <property type="term" value="F:exo-alpha-sialidase activity"/>
    <property type="evidence" value="ECO:0007669"/>
    <property type="project" value="InterPro"/>
</dbReference>
<dbReference type="InterPro" id="IPR001375">
    <property type="entry name" value="Peptidase_S9_cat"/>
</dbReference>
<evidence type="ECO:0000259" key="1">
    <source>
        <dbReference type="Pfam" id="PF00326"/>
    </source>
</evidence>
<organism evidence="2 3">
    <name type="scientific">Daejeonella rubra</name>
    <dbReference type="NCBI Taxonomy" id="990371"/>
    <lineage>
        <taxon>Bacteria</taxon>
        <taxon>Pseudomonadati</taxon>
        <taxon>Bacteroidota</taxon>
        <taxon>Sphingobacteriia</taxon>
        <taxon>Sphingobacteriales</taxon>
        <taxon>Sphingobacteriaceae</taxon>
        <taxon>Daejeonella</taxon>
    </lineage>
</organism>
<sequence length="373" mass="42597">MVLGCVSLGGNVLAQRPNLKGNPLPEKIAPFFISPPEFKDQLGEYRSPLKFYNGKAVNTKRDWEKRRKEILVKWNGLMGAWPALITNQNFEIRDSTRMDGFTQYRVRFYWLPGQKTDAYLMIPDGEGKKPAVITVYYEPETSAGLGRADLPDRDFAYQLAKRGFVTLSLGTTETTNNKTYSLYYPDIKNAQVQPLSILAYAAANAWNVLAKVKEVDSKRIGIMGHSYGGKWSMFASCLYEKFACAVWSDPGIVFDESRESVNYWEPWYLGYHPQPWRKRGLITEQNPAKGLYPKMVEEGLNLHELHALMAPRPFLVSGGSEDPVRRWIPLNHSIAVNHLLGYENRVAMTNRPEHTPNPDSNEKAFLFLEYFLK</sequence>
<dbReference type="Gene3D" id="3.40.50.1820">
    <property type="entry name" value="alpha/beta hydrolase"/>
    <property type="match status" value="1"/>
</dbReference>
<dbReference type="GO" id="GO:0006508">
    <property type="term" value="P:proteolysis"/>
    <property type="evidence" value="ECO:0007669"/>
    <property type="project" value="InterPro"/>
</dbReference>
<accession>A0A1G9M7F0</accession>
<dbReference type="STRING" id="990371.SAMN05421813_101261"/>
<dbReference type="GO" id="GO:0009313">
    <property type="term" value="P:oligosaccharide catabolic process"/>
    <property type="evidence" value="ECO:0007669"/>
    <property type="project" value="TreeGrafter"/>
</dbReference>
<dbReference type="Proteomes" id="UP000199226">
    <property type="component" value="Unassembled WGS sequence"/>
</dbReference>